<accession>A0ABV0GXX7</accession>
<evidence type="ECO:0000259" key="5">
    <source>
        <dbReference type="PROSITE" id="PS51078"/>
    </source>
</evidence>
<dbReference type="Pfam" id="PF09339">
    <property type="entry name" value="HTH_IclR"/>
    <property type="match status" value="1"/>
</dbReference>
<keyword evidence="3" id="KW-0804">Transcription</keyword>
<dbReference type="SMART" id="SM00346">
    <property type="entry name" value="HTH_ICLR"/>
    <property type="match status" value="1"/>
</dbReference>
<dbReference type="InterPro" id="IPR036388">
    <property type="entry name" value="WH-like_DNA-bd_sf"/>
</dbReference>
<keyword evidence="2" id="KW-0238">DNA-binding</keyword>
<sequence>MSTDAGTESARRVADILIALGDAYGPIGVNELARRAGLSPTVAHRILRALMSRSLVAQNPASQQYSLGLGAAFLSSNQMTHNSFRDLARPMLERLGAETGQTATLSVLGGLRRMYVDQVLPDSEMKMSVELGRPYGLHLGSTGRAILAGLPDATIDDALELSPWSDAVAPQPFDKKAFMRRVEEVRQTGVAVSRGERIPGAAGVAAAIHDATGRVTGAVNILGPVHEFTDVKVKEFRRAVIKAASNIEETMAAELDQPAAGQVL</sequence>
<evidence type="ECO:0000256" key="1">
    <source>
        <dbReference type="ARBA" id="ARBA00023015"/>
    </source>
</evidence>
<dbReference type="Proteomes" id="UP001448614">
    <property type="component" value="Unassembled WGS sequence"/>
</dbReference>
<protein>
    <submittedName>
        <fullName evidence="6">IclR family transcriptional regulator</fullName>
    </submittedName>
</protein>
<gene>
    <name evidence="6" type="ORF">V3C41_20070</name>
</gene>
<dbReference type="Gene3D" id="3.30.450.40">
    <property type="match status" value="1"/>
</dbReference>
<dbReference type="PROSITE" id="PS51078">
    <property type="entry name" value="ICLR_ED"/>
    <property type="match status" value="1"/>
</dbReference>
<dbReference type="Pfam" id="PF01614">
    <property type="entry name" value="IclR_C"/>
    <property type="match status" value="1"/>
</dbReference>
<dbReference type="InterPro" id="IPR050707">
    <property type="entry name" value="HTH_MetabolicPath_Reg"/>
</dbReference>
<dbReference type="InterPro" id="IPR036390">
    <property type="entry name" value="WH_DNA-bd_sf"/>
</dbReference>
<reference evidence="6 7" key="1">
    <citation type="journal article" date="2024" name="Appl. Microbiol. Biotechnol.">
        <title>Biosynthetic gene clusters with biotechnological applications in novel Antarctic isolates from Actinomycetota.</title>
        <authorList>
            <person name="Bruna P."/>
            <person name="Nunez-Montero K."/>
            <person name="Contreras M.J."/>
            <person name="Leal K."/>
            <person name="Garcia M."/>
            <person name="Abanto M."/>
            <person name="Barrientos L."/>
        </authorList>
    </citation>
    <scope>NUCLEOTIDE SEQUENCE [LARGE SCALE GENOMIC DNA]</scope>
    <source>
        <strain evidence="6 7">Se16.17</strain>
    </source>
</reference>
<dbReference type="PANTHER" id="PTHR30136">
    <property type="entry name" value="HELIX-TURN-HELIX TRANSCRIPTIONAL REGULATOR, ICLR FAMILY"/>
    <property type="match status" value="1"/>
</dbReference>
<comment type="caution">
    <text evidence="6">The sequence shown here is derived from an EMBL/GenBank/DDBJ whole genome shotgun (WGS) entry which is preliminary data.</text>
</comment>
<evidence type="ECO:0000313" key="7">
    <source>
        <dbReference type="Proteomes" id="UP001448614"/>
    </source>
</evidence>
<dbReference type="PANTHER" id="PTHR30136:SF35">
    <property type="entry name" value="HTH-TYPE TRANSCRIPTIONAL REGULATOR RV1719"/>
    <property type="match status" value="1"/>
</dbReference>
<evidence type="ECO:0000259" key="4">
    <source>
        <dbReference type="PROSITE" id="PS51077"/>
    </source>
</evidence>
<dbReference type="RefSeq" id="WP_051420740.1">
    <property type="nucleotide sequence ID" value="NZ_JBBMFV010000004.1"/>
</dbReference>
<keyword evidence="1" id="KW-0805">Transcription regulation</keyword>
<evidence type="ECO:0000256" key="3">
    <source>
        <dbReference type="ARBA" id="ARBA00023163"/>
    </source>
</evidence>
<dbReference type="SUPFAM" id="SSF46785">
    <property type="entry name" value="Winged helix' DNA-binding domain"/>
    <property type="match status" value="1"/>
</dbReference>
<dbReference type="PROSITE" id="PS51077">
    <property type="entry name" value="HTH_ICLR"/>
    <property type="match status" value="1"/>
</dbReference>
<feature type="domain" description="HTH iclR-type" evidence="4">
    <location>
        <begin position="7"/>
        <end position="69"/>
    </location>
</feature>
<dbReference type="EMBL" id="JBBMFV010000004">
    <property type="protein sequence ID" value="MEO3943375.1"/>
    <property type="molecule type" value="Genomic_DNA"/>
</dbReference>
<feature type="domain" description="IclR-ED" evidence="5">
    <location>
        <begin position="65"/>
        <end position="253"/>
    </location>
</feature>
<organism evidence="6 7">
    <name type="scientific">Paenarthrobacter nicotinovorans</name>
    <name type="common">Arthrobacter nicotinovorans</name>
    <dbReference type="NCBI Taxonomy" id="29320"/>
    <lineage>
        <taxon>Bacteria</taxon>
        <taxon>Bacillati</taxon>
        <taxon>Actinomycetota</taxon>
        <taxon>Actinomycetes</taxon>
        <taxon>Micrococcales</taxon>
        <taxon>Micrococcaceae</taxon>
        <taxon>Paenarthrobacter</taxon>
    </lineage>
</organism>
<dbReference type="InterPro" id="IPR029016">
    <property type="entry name" value="GAF-like_dom_sf"/>
</dbReference>
<evidence type="ECO:0000313" key="6">
    <source>
        <dbReference type="EMBL" id="MEO3943375.1"/>
    </source>
</evidence>
<proteinExistence type="predicted"/>
<dbReference type="SUPFAM" id="SSF55781">
    <property type="entry name" value="GAF domain-like"/>
    <property type="match status" value="1"/>
</dbReference>
<dbReference type="Gene3D" id="1.10.10.10">
    <property type="entry name" value="Winged helix-like DNA-binding domain superfamily/Winged helix DNA-binding domain"/>
    <property type="match status" value="1"/>
</dbReference>
<keyword evidence="7" id="KW-1185">Reference proteome</keyword>
<dbReference type="InterPro" id="IPR005471">
    <property type="entry name" value="Tscrpt_reg_IclR_N"/>
</dbReference>
<dbReference type="InterPro" id="IPR014757">
    <property type="entry name" value="Tscrpt_reg_IclR_C"/>
</dbReference>
<evidence type="ECO:0000256" key="2">
    <source>
        <dbReference type="ARBA" id="ARBA00023125"/>
    </source>
</evidence>
<name>A0ABV0GXX7_PAENI</name>